<keyword evidence="3" id="KW-1185">Reference proteome</keyword>
<sequence>MISEISIEEFRTKLKTNTKLGNPKISGSPLHAFNMIGEKDKMFYGIINHNDFKITKNAVLHPIPFVLKGKIKSKSQNQTDISYEIIPIQFGYYWIRFFPFIAFALFNIIFIIENPPLIVWLLFNSLIIIIGIIFNIRMKYQRRNFERNFIKFFEIADRSENEKY</sequence>
<dbReference type="RefSeq" id="WP_111377979.1">
    <property type="nucleotide sequence ID" value="NZ_CP043612.1"/>
</dbReference>
<evidence type="ECO:0000313" key="3">
    <source>
        <dbReference type="Proteomes" id="UP000319267"/>
    </source>
</evidence>
<dbReference type="OrthoDB" id="1371022at2"/>
<proteinExistence type="predicted"/>
<keyword evidence="1" id="KW-0472">Membrane</keyword>
<feature type="transmembrane region" description="Helical" evidence="1">
    <location>
        <begin position="93"/>
        <end position="112"/>
    </location>
</feature>
<reference evidence="2 3" key="1">
    <citation type="submission" date="2017-05" db="EMBL/GenBank/DDBJ databases">
        <authorList>
            <person name="Varghese N."/>
            <person name="Submissions S."/>
        </authorList>
    </citation>
    <scope>NUCLEOTIDE SEQUENCE [LARGE SCALE GENOMIC DNA]</scope>
    <source>
        <strain evidence="2 3">DSM 29982</strain>
    </source>
</reference>
<dbReference type="AlphaFoldDB" id="A0A521ALD3"/>
<keyword evidence="1" id="KW-1133">Transmembrane helix</keyword>
<feature type="transmembrane region" description="Helical" evidence="1">
    <location>
        <begin position="118"/>
        <end position="136"/>
    </location>
</feature>
<protein>
    <submittedName>
        <fullName evidence="2">Uncharacterized protein</fullName>
    </submittedName>
</protein>
<dbReference type="EMBL" id="FXTQ01000001">
    <property type="protein sequence ID" value="SMO35654.1"/>
    <property type="molecule type" value="Genomic_DNA"/>
</dbReference>
<evidence type="ECO:0000313" key="2">
    <source>
        <dbReference type="EMBL" id="SMO35654.1"/>
    </source>
</evidence>
<dbReference type="Proteomes" id="UP000319267">
    <property type="component" value="Unassembled WGS sequence"/>
</dbReference>
<evidence type="ECO:0000256" key="1">
    <source>
        <dbReference type="SAM" id="Phobius"/>
    </source>
</evidence>
<gene>
    <name evidence="2" type="ORF">SAMN06265220_101257</name>
</gene>
<name>A0A521ALD3_9FLAO</name>
<organism evidence="2 3">
    <name type="scientific">Flavobacterium nitrogenifigens</name>
    <dbReference type="NCBI Taxonomy" id="1617283"/>
    <lineage>
        <taxon>Bacteria</taxon>
        <taxon>Pseudomonadati</taxon>
        <taxon>Bacteroidota</taxon>
        <taxon>Flavobacteriia</taxon>
        <taxon>Flavobacteriales</taxon>
        <taxon>Flavobacteriaceae</taxon>
        <taxon>Flavobacterium</taxon>
    </lineage>
</organism>
<accession>A0A521ALD3</accession>
<keyword evidence="1" id="KW-0812">Transmembrane</keyword>